<organism evidence="1 2">
    <name type="scientific">Cotesia glomerata</name>
    <name type="common">Lepidopteran parasitic wasp</name>
    <name type="synonym">Apanteles glomeratus</name>
    <dbReference type="NCBI Taxonomy" id="32391"/>
    <lineage>
        <taxon>Eukaryota</taxon>
        <taxon>Metazoa</taxon>
        <taxon>Ecdysozoa</taxon>
        <taxon>Arthropoda</taxon>
        <taxon>Hexapoda</taxon>
        <taxon>Insecta</taxon>
        <taxon>Pterygota</taxon>
        <taxon>Neoptera</taxon>
        <taxon>Endopterygota</taxon>
        <taxon>Hymenoptera</taxon>
        <taxon>Apocrita</taxon>
        <taxon>Ichneumonoidea</taxon>
        <taxon>Braconidae</taxon>
        <taxon>Microgastrinae</taxon>
        <taxon>Cotesia</taxon>
    </lineage>
</organism>
<dbReference type="AlphaFoldDB" id="A0AAV7HZE0"/>
<gene>
    <name evidence="1" type="ORF">KQX54_000588</name>
</gene>
<dbReference type="InterPro" id="IPR013083">
    <property type="entry name" value="Znf_RING/FYVE/PHD"/>
</dbReference>
<accession>A0AAV7HZE0</accession>
<protein>
    <recommendedName>
        <fullName evidence="3">RING-type domain-containing protein</fullName>
    </recommendedName>
</protein>
<keyword evidence="2" id="KW-1185">Reference proteome</keyword>
<dbReference type="EMBL" id="JAHXZJ010002717">
    <property type="protein sequence ID" value="KAH0537130.1"/>
    <property type="molecule type" value="Genomic_DNA"/>
</dbReference>
<evidence type="ECO:0000313" key="1">
    <source>
        <dbReference type="EMBL" id="KAH0537130.1"/>
    </source>
</evidence>
<proteinExistence type="predicted"/>
<dbReference type="Pfam" id="PF13920">
    <property type="entry name" value="zf-C3HC4_3"/>
    <property type="match status" value="1"/>
</dbReference>
<dbReference type="Proteomes" id="UP000826195">
    <property type="component" value="Unassembled WGS sequence"/>
</dbReference>
<comment type="caution">
    <text evidence="1">The sequence shown here is derived from an EMBL/GenBank/DDBJ whole genome shotgun (WGS) entry which is preliminary data.</text>
</comment>
<reference evidence="1 2" key="1">
    <citation type="journal article" date="2021" name="J. Hered.">
        <title>A chromosome-level genome assembly of the parasitoid wasp, Cotesia glomerata (Hymenoptera: Braconidae).</title>
        <authorList>
            <person name="Pinto B.J."/>
            <person name="Weis J.J."/>
            <person name="Gamble T."/>
            <person name="Ode P.J."/>
            <person name="Paul R."/>
            <person name="Zaspel J.M."/>
        </authorList>
    </citation>
    <scope>NUCLEOTIDE SEQUENCE [LARGE SCALE GENOMIC DNA]</scope>
    <source>
        <strain evidence="1">CgM1</strain>
    </source>
</reference>
<sequence>EINLNEFPDVLIDVAARPTLTEQKVHEMQIIIDNYKSKDPNNVDVADANQIYNTQCYGCITGLVETINYPCKHVGLCRNCSKNHELNNCIICGAQVEKYEIIHLPRNNEADGYNLQCEICYTLPINIMWQPCNQGHSCERCAVLSLSLIKNRDDGSTVWENLTTDTNVKCPHCNSNSEGFIEFILSRRNDL</sequence>
<dbReference type="Gene3D" id="3.30.40.10">
    <property type="entry name" value="Zinc/RING finger domain, C3HC4 (zinc finger)"/>
    <property type="match status" value="2"/>
</dbReference>
<evidence type="ECO:0008006" key="3">
    <source>
        <dbReference type="Google" id="ProtNLM"/>
    </source>
</evidence>
<name>A0AAV7HZE0_COTGL</name>
<feature type="non-terminal residue" evidence="1">
    <location>
        <position position="1"/>
    </location>
</feature>
<evidence type="ECO:0000313" key="2">
    <source>
        <dbReference type="Proteomes" id="UP000826195"/>
    </source>
</evidence>